<dbReference type="InterPro" id="IPR002121">
    <property type="entry name" value="HRDC_dom"/>
</dbReference>
<dbReference type="RefSeq" id="WP_327789533.1">
    <property type="nucleotide sequence ID" value="NZ_JARGEQ010000126.1"/>
</dbReference>
<feature type="domain" description="HRDC" evidence="7">
    <location>
        <begin position="208"/>
        <end position="290"/>
    </location>
</feature>
<dbReference type="EMBL" id="JARGEQ010000126">
    <property type="protein sequence ID" value="MDF1587111.1"/>
    <property type="molecule type" value="Genomic_DNA"/>
</dbReference>
<dbReference type="SUPFAM" id="SSF53098">
    <property type="entry name" value="Ribonuclease H-like"/>
    <property type="match status" value="1"/>
</dbReference>
<dbReference type="GO" id="GO:0033890">
    <property type="term" value="F:ribonuclease D activity"/>
    <property type="evidence" value="ECO:0007669"/>
    <property type="project" value="UniProtKB-UniRule"/>
</dbReference>
<evidence type="ECO:0000256" key="3">
    <source>
        <dbReference type="ARBA" id="ARBA00022722"/>
    </source>
</evidence>
<sequence>MRLITTTAELEQVCGRLRTEPYVTVDTEFQRDRTYWPKLCLLQLAGKNDAVAVDPLAPGLDLAPALALMDDPAVVKVFHAARQDAEIFWRLTGRAPQPLFDTQIAAMVCGFGEEVGYETLVNKMAKAQLDKSSRFTDWSKRPLSDAQLHYAISDVTHLRVIYEKLRARIEKAGRLPWVEAEMQALCDPELFEQPPEESWRRLKIRSRDPRFLAVVQALAAWRERAAQSRDLPRNRVLRDDILLEVAAHKPGSLDELRGHERVNLDRESARQVVTAIEEALARPADELPRLPPPSVAPRGLGPLMDLLRVLLKLRCEEAEVAQRLVATSSDLEAIAMDDEADVPALKGWRRAIFGEQALALKQGRLALTVEKRKPVVIELEEEG</sequence>
<dbReference type="InterPro" id="IPR010997">
    <property type="entry name" value="HRDC-like_sf"/>
</dbReference>
<dbReference type="Proteomes" id="UP001301140">
    <property type="component" value="Unassembled WGS sequence"/>
</dbReference>
<dbReference type="PANTHER" id="PTHR47649:SF1">
    <property type="entry name" value="RIBONUCLEASE D"/>
    <property type="match status" value="1"/>
</dbReference>
<evidence type="ECO:0000313" key="8">
    <source>
        <dbReference type="EMBL" id="MDF1587111.1"/>
    </source>
</evidence>
<comment type="similarity">
    <text evidence="6">Belongs to the RNase D family.</text>
</comment>
<proteinExistence type="inferred from homology"/>
<dbReference type="Gene3D" id="3.30.420.10">
    <property type="entry name" value="Ribonuclease H-like superfamily/Ribonuclease H"/>
    <property type="match status" value="1"/>
</dbReference>
<dbReference type="InterPro" id="IPR002562">
    <property type="entry name" value="3'-5'_exonuclease_dom"/>
</dbReference>
<evidence type="ECO:0000256" key="1">
    <source>
        <dbReference type="ARBA" id="ARBA00022490"/>
    </source>
</evidence>
<accession>A0AAP4D7A4</accession>
<keyword evidence="3 6" id="KW-0540">Nuclease</keyword>
<dbReference type="GO" id="GO:0042780">
    <property type="term" value="P:tRNA 3'-end processing"/>
    <property type="evidence" value="ECO:0007669"/>
    <property type="project" value="UniProtKB-UniRule"/>
</dbReference>
<dbReference type="PANTHER" id="PTHR47649">
    <property type="entry name" value="RIBONUCLEASE D"/>
    <property type="match status" value="1"/>
</dbReference>
<dbReference type="SMART" id="SM00474">
    <property type="entry name" value="35EXOc"/>
    <property type="match status" value="1"/>
</dbReference>
<dbReference type="InterPro" id="IPR044876">
    <property type="entry name" value="HRDC_dom_sf"/>
</dbReference>
<comment type="function">
    <text evidence="6">Exonuclease involved in the 3' processing of various precursor tRNAs. Initiates hydrolysis at the 3'-terminus of an RNA molecule and releases 5'-mononucleotides.</text>
</comment>
<dbReference type="SMART" id="SM00341">
    <property type="entry name" value="HRDC"/>
    <property type="match status" value="1"/>
</dbReference>
<dbReference type="GO" id="GO:0003676">
    <property type="term" value="F:nucleic acid binding"/>
    <property type="evidence" value="ECO:0007669"/>
    <property type="project" value="InterPro"/>
</dbReference>
<dbReference type="EC" id="3.1.13.5" evidence="6"/>
<comment type="caution">
    <text evidence="8">The sequence shown here is derived from an EMBL/GenBank/DDBJ whole genome shotgun (WGS) entry which is preliminary data.</text>
</comment>
<dbReference type="NCBIfam" id="TIGR01388">
    <property type="entry name" value="rnd"/>
    <property type="match status" value="1"/>
</dbReference>
<gene>
    <name evidence="6 8" type="primary">rnd</name>
    <name evidence="8" type="ORF">PZ740_12060</name>
</gene>
<dbReference type="InterPro" id="IPR051086">
    <property type="entry name" value="RNase_D-like"/>
</dbReference>
<evidence type="ECO:0000256" key="4">
    <source>
        <dbReference type="ARBA" id="ARBA00022801"/>
    </source>
</evidence>
<keyword evidence="2 6" id="KW-0819">tRNA processing</keyword>
<dbReference type="GO" id="GO:0000166">
    <property type="term" value="F:nucleotide binding"/>
    <property type="evidence" value="ECO:0007669"/>
    <property type="project" value="InterPro"/>
</dbReference>
<dbReference type="CDD" id="cd06142">
    <property type="entry name" value="RNaseD_exo"/>
    <property type="match status" value="1"/>
</dbReference>
<reference evidence="8 9" key="1">
    <citation type="submission" date="2023-03" db="EMBL/GenBank/DDBJ databases">
        <title>YIM 152171 draft genome.</title>
        <authorList>
            <person name="Yang Z."/>
        </authorList>
    </citation>
    <scope>NUCLEOTIDE SEQUENCE [LARGE SCALE GENOMIC DNA]</scope>
    <source>
        <strain evidence="8 9">YIM 152171</strain>
    </source>
</reference>
<dbReference type="Gene3D" id="1.10.150.80">
    <property type="entry name" value="HRDC domain"/>
    <property type="match status" value="1"/>
</dbReference>
<dbReference type="GO" id="GO:0005737">
    <property type="term" value="C:cytoplasm"/>
    <property type="evidence" value="ECO:0007669"/>
    <property type="project" value="UniProtKB-SubCell"/>
</dbReference>
<dbReference type="InterPro" id="IPR006292">
    <property type="entry name" value="RNase_D"/>
</dbReference>
<protein>
    <recommendedName>
        <fullName evidence="6">Ribonuclease D</fullName>
        <shortName evidence="6">RNase D</shortName>
        <ecNumber evidence="6">3.1.13.5</ecNumber>
    </recommendedName>
</protein>
<name>A0AAP4D7A4_9PROT</name>
<dbReference type="Pfam" id="PF00570">
    <property type="entry name" value="HRDC"/>
    <property type="match status" value="1"/>
</dbReference>
<organism evidence="8 9">
    <name type="scientific">Marinimicrococcus flavescens</name>
    <dbReference type="NCBI Taxonomy" id="3031815"/>
    <lineage>
        <taxon>Bacteria</taxon>
        <taxon>Pseudomonadati</taxon>
        <taxon>Pseudomonadota</taxon>
        <taxon>Alphaproteobacteria</taxon>
        <taxon>Geminicoccales</taxon>
        <taxon>Geminicoccaceae</taxon>
        <taxon>Marinimicrococcus</taxon>
    </lineage>
</organism>
<dbReference type="PROSITE" id="PS50967">
    <property type="entry name" value="HRDC"/>
    <property type="match status" value="1"/>
</dbReference>
<comment type="subcellular location">
    <subcellularLocation>
        <location evidence="6">Cytoplasm</location>
    </subcellularLocation>
</comment>
<evidence type="ECO:0000259" key="7">
    <source>
        <dbReference type="PROSITE" id="PS50967"/>
    </source>
</evidence>
<evidence type="ECO:0000256" key="5">
    <source>
        <dbReference type="ARBA" id="ARBA00022839"/>
    </source>
</evidence>
<evidence type="ECO:0000313" key="9">
    <source>
        <dbReference type="Proteomes" id="UP001301140"/>
    </source>
</evidence>
<keyword evidence="1 6" id="KW-0963">Cytoplasm</keyword>
<keyword evidence="9" id="KW-1185">Reference proteome</keyword>
<dbReference type="SUPFAM" id="SSF47819">
    <property type="entry name" value="HRDC-like"/>
    <property type="match status" value="2"/>
</dbReference>
<comment type="catalytic activity">
    <reaction evidence="6">
        <text>Exonucleolytic cleavage that removes extra residues from the 3'-terminus of tRNA to produce 5'-mononucleotides.</text>
        <dbReference type="EC" id="3.1.13.5"/>
    </reaction>
</comment>
<keyword evidence="4 6" id="KW-0378">Hydrolase</keyword>
<dbReference type="Pfam" id="PF01612">
    <property type="entry name" value="DNA_pol_A_exo1"/>
    <property type="match status" value="1"/>
</dbReference>
<comment type="cofactor">
    <cofactor evidence="6">
        <name>a divalent metal cation</name>
        <dbReference type="ChEBI" id="CHEBI:60240"/>
    </cofactor>
</comment>
<dbReference type="InterPro" id="IPR036397">
    <property type="entry name" value="RNaseH_sf"/>
</dbReference>
<dbReference type="GO" id="GO:0008408">
    <property type="term" value="F:3'-5' exonuclease activity"/>
    <property type="evidence" value="ECO:0007669"/>
    <property type="project" value="InterPro"/>
</dbReference>
<evidence type="ECO:0000256" key="6">
    <source>
        <dbReference type="HAMAP-Rule" id="MF_01899"/>
    </source>
</evidence>
<dbReference type="HAMAP" id="MF_01899">
    <property type="entry name" value="RNase_D"/>
    <property type="match status" value="1"/>
</dbReference>
<keyword evidence="5 6" id="KW-0269">Exonuclease</keyword>
<dbReference type="InterPro" id="IPR012337">
    <property type="entry name" value="RNaseH-like_sf"/>
</dbReference>
<dbReference type="AlphaFoldDB" id="A0AAP4D7A4"/>
<evidence type="ECO:0000256" key="2">
    <source>
        <dbReference type="ARBA" id="ARBA00022694"/>
    </source>
</evidence>